<evidence type="ECO:0000259" key="1">
    <source>
        <dbReference type="Pfam" id="PF02625"/>
    </source>
</evidence>
<comment type="caution">
    <text evidence="3">The sequence shown here is derived from an EMBL/GenBank/DDBJ whole genome shotgun (WGS) entry which is preliminary data.</text>
</comment>
<proteinExistence type="predicted"/>
<dbReference type="Pfam" id="PF13478">
    <property type="entry name" value="XdhC_C"/>
    <property type="match status" value="1"/>
</dbReference>
<name>A0ABT1QUK4_9GAMM</name>
<dbReference type="Pfam" id="PF02625">
    <property type="entry name" value="XdhC_CoxI"/>
    <property type="match status" value="1"/>
</dbReference>
<keyword evidence="4" id="KW-1185">Reference proteome</keyword>
<dbReference type="EMBL" id="JANFQO010000013">
    <property type="protein sequence ID" value="MCQ4165962.1"/>
    <property type="molecule type" value="Genomic_DNA"/>
</dbReference>
<protein>
    <submittedName>
        <fullName evidence="3">XdhC family protein</fullName>
    </submittedName>
</protein>
<feature type="domain" description="XdhC- CoxI" evidence="1">
    <location>
        <begin position="28"/>
        <end position="89"/>
    </location>
</feature>
<gene>
    <name evidence="3" type="ORF">NM961_14670</name>
</gene>
<dbReference type="Gene3D" id="3.40.50.720">
    <property type="entry name" value="NAD(P)-binding Rossmann-like Domain"/>
    <property type="match status" value="1"/>
</dbReference>
<dbReference type="InterPro" id="IPR052698">
    <property type="entry name" value="MoCofactor_Util/Proc"/>
</dbReference>
<evidence type="ECO:0000313" key="4">
    <source>
        <dbReference type="Proteomes" id="UP001165498"/>
    </source>
</evidence>
<feature type="domain" description="XdhC Rossmann" evidence="2">
    <location>
        <begin position="175"/>
        <end position="313"/>
    </location>
</feature>
<organism evidence="3 4">
    <name type="scientific">Tahibacter harae</name>
    <dbReference type="NCBI Taxonomy" id="2963937"/>
    <lineage>
        <taxon>Bacteria</taxon>
        <taxon>Pseudomonadati</taxon>
        <taxon>Pseudomonadota</taxon>
        <taxon>Gammaproteobacteria</taxon>
        <taxon>Lysobacterales</taxon>
        <taxon>Rhodanobacteraceae</taxon>
        <taxon>Tahibacter</taxon>
    </lineage>
</organism>
<dbReference type="InterPro" id="IPR003777">
    <property type="entry name" value="XdhC_CoxI"/>
</dbReference>
<dbReference type="RefSeq" id="WP_255915150.1">
    <property type="nucleotide sequence ID" value="NZ_JANFQO010000013.1"/>
</dbReference>
<sequence>MGDPTANGTDSGGSLRALLQAIGADSFQAATLAVVVDTQGSTYRKPGALILLARAQRRGWLSGGCLEAELEQAAAEVAAQGRARHLTFDTRSDDDLVFGSASGCRGIVELMLLPLTAQAPLRQALCALALRGPLDLQLDTAGGGMAAIGAQRWAWPGAMPAPPRWRLRLRAPPRLLLLGAGPESVPLLRLARLLGWQSELVEQRARWAAAAAAADSHHDLPAGALAPLLAAGAFDAALVMSHHYSRDLDALRLCAQSDIPWIGLLGPPARRDALLGELDELSRARLRPRLQAPVGLRLGGEGPEAIALSIVAALQSHIAGGTP</sequence>
<dbReference type="PANTHER" id="PTHR30388:SF4">
    <property type="entry name" value="MOLYBDENUM COFACTOR INSERTION CHAPERONE PAOD"/>
    <property type="match status" value="1"/>
</dbReference>
<evidence type="ECO:0000259" key="2">
    <source>
        <dbReference type="Pfam" id="PF13478"/>
    </source>
</evidence>
<dbReference type="InterPro" id="IPR027051">
    <property type="entry name" value="XdhC_Rossmann_dom"/>
</dbReference>
<dbReference type="Proteomes" id="UP001165498">
    <property type="component" value="Unassembled WGS sequence"/>
</dbReference>
<evidence type="ECO:0000313" key="3">
    <source>
        <dbReference type="EMBL" id="MCQ4165962.1"/>
    </source>
</evidence>
<reference evidence="3" key="1">
    <citation type="submission" date="2022-07" db="EMBL/GenBank/DDBJ databases">
        <title>Tahibacter sp., a new gammaproteobacterium isolated from the silt sample collected at pig farm.</title>
        <authorList>
            <person name="Chen H."/>
        </authorList>
    </citation>
    <scope>NUCLEOTIDE SEQUENCE</scope>
    <source>
        <strain evidence="3">P2K</strain>
    </source>
</reference>
<dbReference type="PANTHER" id="PTHR30388">
    <property type="entry name" value="ALDEHYDE OXIDOREDUCTASE MOLYBDENUM COFACTOR ASSEMBLY PROTEIN"/>
    <property type="match status" value="1"/>
</dbReference>
<accession>A0ABT1QUK4</accession>